<evidence type="ECO:0000256" key="1">
    <source>
        <dbReference type="SAM" id="MobiDB-lite"/>
    </source>
</evidence>
<reference evidence="2 3" key="2">
    <citation type="journal article" date="2019" name="G3 (Bethesda)">
        <title>Hybrid Assembly of the Genome of the Entomopathogenic Nematode Steinernema carpocapsae Identifies the X-Chromosome.</title>
        <authorList>
            <person name="Serra L."/>
            <person name="Macchietto M."/>
            <person name="Macias-Munoz A."/>
            <person name="McGill C.J."/>
            <person name="Rodriguez I.M."/>
            <person name="Rodriguez B."/>
            <person name="Murad R."/>
            <person name="Mortazavi A."/>
        </authorList>
    </citation>
    <scope>NUCLEOTIDE SEQUENCE [LARGE SCALE GENOMIC DNA]</scope>
    <source>
        <strain evidence="2 3">ALL</strain>
    </source>
</reference>
<sequence>MTQTCCWSNETPSSPRKTTLSEHKQNMHVYRELLRLSPKLFKSRITIEQAIGEGEFGTIHRVLYENPSRGSGSANVVGHLTK</sequence>
<proteinExistence type="predicted"/>
<dbReference type="EMBL" id="AZBU02000001">
    <property type="protein sequence ID" value="TMS38935.1"/>
    <property type="molecule type" value="Genomic_DNA"/>
</dbReference>
<dbReference type="Proteomes" id="UP000298663">
    <property type="component" value="Chromosome X"/>
</dbReference>
<dbReference type="EMBL" id="CM016762">
    <property type="protein sequence ID" value="TMS38935.1"/>
    <property type="molecule type" value="Genomic_DNA"/>
</dbReference>
<comment type="caution">
    <text evidence="2">The sequence shown here is derived from an EMBL/GenBank/DDBJ whole genome shotgun (WGS) entry which is preliminary data.</text>
</comment>
<organism evidence="2 3">
    <name type="scientific">Steinernema carpocapsae</name>
    <name type="common">Entomopathogenic nematode</name>
    <dbReference type="NCBI Taxonomy" id="34508"/>
    <lineage>
        <taxon>Eukaryota</taxon>
        <taxon>Metazoa</taxon>
        <taxon>Ecdysozoa</taxon>
        <taxon>Nematoda</taxon>
        <taxon>Chromadorea</taxon>
        <taxon>Rhabditida</taxon>
        <taxon>Tylenchina</taxon>
        <taxon>Panagrolaimomorpha</taxon>
        <taxon>Strongyloidoidea</taxon>
        <taxon>Steinernematidae</taxon>
        <taxon>Steinernema</taxon>
    </lineage>
</organism>
<evidence type="ECO:0000313" key="3">
    <source>
        <dbReference type="Proteomes" id="UP000298663"/>
    </source>
</evidence>
<keyword evidence="3" id="KW-1185">Reference proteome</keyword>
<evidence type="ECO:0008006" key="4">
    <source>
        <dbReference type="Google" id="ProtNLM"/>
    </source>
</evidence>
<reference evidence="2 3" key="1">
    <citation type="journal article" date="2015" name="Genome Biol.">
        <title>Comparative genomics of Steinernema reveals deeply conserved gene regulatory networks.</title>
        <authorList>
            <person name="Dillman A.R."/>
            <person name="Macchietto M."/>
            <person name="Porter C.F."/>
            <person name="Rogers A."/>
            <person name="Williams B."/>
            <person name="Antoshechkin I."/>
            <person name="Lee M.M."/>
            <person name="Goodwin Z."/>
            <person name="Lu X."/>
            <person name="Lewis E.E."/>
            <person name="Goodrich-Blair H."/>
            <person name="Stock S.P."/>
            <person name="Adams B.J."/>
            <person name="Sternberg P.W."/>
            <person name="Mortazavi A."/>
        </authorList>
    </citation>
    <scope>NUCLEOTIDE SEQUENCE [LARGE SCALE GENOMIC DNA]</scope>
    <source>
        <strain evidence="2 3">ALL</strain>
    </source>
</reference>
<gene>
    <name evidence="2" type="ORF">L596_005557</name>
</gene>
<feature type="region of interest" description="Disordered" evidence="1">
    <location>
        <begin position="1"/>
        <end position="22"/>
    </location>
</feature>
<dbReference type="AlphaFoldDB" id="A0A4U8V0U1"/>
<evidence type="ECO:0000313" key="2">
    <source>
        <dbReference type="EMBL" id="TMS38935.1"/>
    </source>
</evidence>
<name>A0A4U8V0U1_STECR</name>
<accession>A0A4U8V0U1</accession>
<feature type="compositionally biased region" description="Polar residues" evidence="1">
    <location>
        <begin position="1"/>
        <end position="18"/>
    </location>
</feature>
<protein>
    <recommendedName>
        <fullName evidence="4">Protein kinase domain-containing protein</fullName>
    </recommendedName>
</protein>